<accession>A0A2U1S903</accession>
<evidence type="ECO:0000313" key="3">
    <source>
        <dbReference type="EMBL" id="PWB86653.1"/>
    </source>
</evidence>
<dbReference type="Pfam" id="PF04289">
    <property type="entry name" value="DUF447_N"/>
    <property type="match status" value="1"/>
</dbReference>
<dbReference type="InterPro" id="IPR012349">
    <property type="entry name" value="Split_barrel_FMN-bd"/>
</dbReference>
<evidence type="ECO:0000313" key="4">
    <source>
        <dbReference type="Proteomes" id="UP000245577"/>
    </source>
</evidence>
<dbReference type="OrthoDB" id="146030at2157"/>
<sequence>MNIDLSSVGMVKGQQYETIITTADSNQNRNTAPIGVICRGKDSIMCRIFKGGRTLDNIINQKEFTVNLTSNPQMFTSAIINNIPEEYLTENNSLVGADSYFKCEVTDLIEAVKKSDPIRKSEAIVIKAKVTDLKINNPCKKAINRGFFMLIETLSDFTRIDLVDVPTQQKYIARFKECMRVINKVGSKEDKKAIHILKNELIKKGFEI</sequence>
<feature type="domain" description="DUF447" evidence="1">
    <location>
        <begin position="16"/>
        <end position="134"/>
    </location>
</feature>
<evidence type="ECO:0000259" key="2">
    <source>
        <dbReference type="Pfam" id="PF20766"/>
    </source>
</evidence>
<dbReference type="Gene3D" id="2.30.110.10">
    <property type="entry name" value="Electron Transport, Fmn-binding Protein, Chain A"/>
    <property type="match status" value="1"/>
</dbReference>
<evidence type="ECO:0008006" key="5">
    <source>
        <dbReference type="Google" id="ProtNLM"/>
    </source>
</evidence>
<organism evidence="3 4">
    <name type="scientific">Methanobrevibacter woesei</name>
    <dbReference type="NCBI Taxonomy" id="190976"/>
    <lineage>
        <taxon>Archaea</taxon>
        <taxon>Methanobacteriati</taxon>
        <taxon>Methanobacteriota</taxon>
        <taxon>Methanomada group</taxon>
        <taxon>Methanobacteria</taxon>
        <taxon>Methanobacteriales</taxon>
        <taxon>Methanobacteriaceae</taxon>
        <taxon>Methanobrevibacter</taxon>
    </lineage>
</organism>
<dbReference type="Proteomes" id="UP000245577">
    <property type="component" value="Unassembled WGS sequence"/>
</dbReference>
<dbReference type="PIRSF" id="PIRSF018747">
    <property type="entry name" value="UCP018747"/>
    <property type="match status" value="1"/>
</dbReference>
<protein>
    <recommendedName>
        <fullName evidence="5">DUF447 family protein</fullName>
    </recommendedName>
</protein>
<dbReference type="Gene3D" id="1.20.58.290">
    <property type="entry name" value="Hypothetical membrane protein ta0354_69_121"/>
    <property type="match status" value="1"/>
</dbReference>
<proteinExistence type="predicted"/>
<feature type="domain" description="DUF447" evidence="2">
    <location>
        <begin position="144"/>
        <end position="198"/>
    </location>
</feature>
<name>A0A2U1S903_9EURY</name>
<dbReference type="AlphaFoldDB" id="A0A2U1S903"/>
<keyword evidence="4" id="KW-1185">Reference proteome</keyword>
<evidence type="ECO:0000259" key="1">
    <source>
        <dbReference type="Pfam" id="PF04289"/>
    </source>
</evidence>
<reference evidence="3 4" key="1">
    <citation type="submission" date="2017-03" db="EMBL/GenBank/DDBJ databases">
        <title>Genome sequence of Methanobrevibacter wosei.</title>
        <authorList>
            <person name="Poehlein A."/>
            <person name="Seedorf H."/>
            <person name="Daniel R."/>
        </authorList>
    </citation>
    <scope>NUCLEOTIDE SEQUENCE [LARGE SCALE GENOMIC DNA]</scope>
    <source>
        <strain evidence="3 4">DSM 11979</strain>
    </source>
</reference>
<comment type="caution">
    <text evidence="3">The sequence shown here is derived from an EMBL/GenBank/DDBJ whole genome shotgun (WGS) entry which is preliminary data.</text>
</comment>
<dbReference type="Pfam" id="PF20766">
    <property type="entry name" value="DUF447_C"/>
    <property type="match status" value="1"/>
</dbReference>
<dbReference type="RefSeq" id="WP_116669187.1">
    <property type="nucleotide sequence ID" value="NZ_CALUOI010000002.1"/>
</dbReference>
<dbReference type="InterPro" id="IPR007386">
    <property type="entry name" value="DUF447_N"/>
</dbReference>
<dbReference type="InterPro" id="IPR049288">
    <property type="entry name" value="DUF447_C"/>
</dbReference>
<dbReference type="InterPro" id="IPR016733">
    <property type="entry name" value="UCP018747"/>
</dbReference>
<gene>
    <name evidence="3" type="ORF">MBBWO_03660</name>
</gene>
<dbReference type="EMBL" id="MZGU01000003">
    <property type="protein sequence ID" value="PWB86653.1"/>
    <property type="molecule type" value="Genomic_DNA"/>
</dbReference>
<dbReference type="SUPFAM" id="SSF50475">
    <property type="entry name" value="FMN-binding split barrel"/>
    <property type="match status" value="1"/>
</dbReference>